<dbReference type="EMBL" id="JAENIK010000011">
    <property type="protein sequence ID" value="MBK1816623.1"/>
    <property type="molecule type" value="Genomic_DNA"/>
</dbReference>
<feature type="region of interest" description="Disordered" evidence="4">
    <location>
        <begin position="56"/>
        <end position="79"/>
    </location>
</feature>
<dbReference type="PANTHER" id="PTHR30146:SF109">
    <property type="entry name" value="HTH-TYPE TRANSCRIPTIONAL REGULATOR GALS"/>
    <property type="match status" value="1"/>
</dbReference>
<feature type="domain" description="HTH gntR-type" evidence="5">
    <location>
        <begin position="1"/>
        <end position="64"/>
    </location>
</feature>
<evidence type="ECO:0000256" key="2">
    <source>
        <dbReference type="ARBA" id="ARBA00023125"/>
    </source>
</evidence>
<name>A0A934VAW4_9BACT</name>
<organism evidence="6 7">
    <name type="scientific">Luteolibacter yonseiensis</name>
    <dbReference type="NCBI Taxonomy" id="1144680"/>
    <lineage>
        <taxon>Bacteria</taxon>
        <taxon>Pseudomonadati</taxon>
        <taxon>Verrucomicrobiota</taxon>
        <taxon>Verrucomicrobiia</taxon>
        <taxon>Verrucomicrobiales</taxon>
        <taxon>Verrucomicrobiaceae</taxon>
        <taxon>Luteolibacter</taxon>
    </lineage>
</organism>
<reference evidence="6" key="1">
    <citation type="submission" date="2021-01" db="EMBL/GenBank/DDBJ databases">
        <title>Modified the classification status of verrucomicrobia.</title>
        <authorList>
            <person name="Feng X."/>
        </authorList>
    </citation>
    <scope>NUCLEOTIDE SEQUENCE</scope>
    <source>
        <strain evidence="6">JCM 18052</strain>
    </source>
</reference>
<dbReference type="Pfam" id="PF00392">
    <property type="entry name" value="GntR"/>
    <property type="match status" value="1"/>
</dbReference>
<keyword evidence="7" id="KW-1185">Reference proteome</keyword>
<evidence type="ECO:0000259" key="5">
    <source>
        <dbReference type="PROSITE" id="PS50949"/>
    </source>
</evidence>
<dbReference type="PRINTS" id="PR00035">
    <property type="entry name" value="HTHGNTR"/>
</dbReference>
<dbReference type="Proteomes" id="UP000600139">
    <property type="component" value="Unassembled WGS sequence"/>
</dbReference>
<dbReference type="GO" id="GO:0000976">
    <property type="term" value="F:transcription cis-regulatory region binding"/>
    <property type="evidence" value="ECO:0007669"/>
    <property type="project" value="TreeGrafter"/>
</dbReference>
<sequence>MITRELAAEILAGKYRQTGRLPSEVQLVKRFGVSRPTIGQALRSLQDDGLVERRAGSGTYVRSGKDRSGESRSGSPQLGMIVPNLRQTEIFESICGELASLARVNDYGLWWGAATPPSSEIRMTVEEAEELCSRFIERGVAGVFFVPFEHQPDREAANRRITERLRQAGIPVVLIDRDIGAFPNRSELDLVGVDNFAGGYLLAQHLIKLGMKRLAYVMRPLTASTVDARIAGARIAMLDHGLEAPRKFVHAGDPTDLKFVRSFAQSHQLDAVLCTSDHIAAQLLQSLNRIGVRVPDDLRLVGFDNVRFASLLTIPLTSMEQPCRDIALTAFNALQERIANSSIPPRTLMVTPRLVVRESCGAYSHPI</sequence>
<dbReference type="InterPro" id="IPR046335">
    <property type="entry name" value="LacI/GalR-like_sensor"/>
</dbReference>
<dbReference type="GO" id="GO:0003700">
    <property type="term" value="F:DNA-binding transcription factor activity"/>
    <property type="evidence" value="ECO:0007669"/>
    <property type="project" value="InterPro"/>
</dbReference>
<gene>
    <name evidence="6" type="ORF">JIN84_13440</name>
</gene>
<dbReference type="SUPFAM" id="SSF53822">
    <property type="entry name" value="Periplasmic binding protein-like I"/>
    <property type="match status" value="1"/>
</dbReference>
<dbReference type="AlphaFoldDB" id="A0A934VAW4"/>
<keyword evidence="3" id="KW-0804">Transcription</keyword>
<evidence type="ECO:0000256" key="3">
    <source>
        <dbReference type="ARBA" id="ARBA00023163"/>
    </source>
</evidence>
<dbReference type="SUPFAM" id="SSF46785">
    <property type="entry name" value="Winged helix' DNA-binding domain"/>
    <property type="match status" value="1"/>
</dbReference>
<evidence type="ECO:0000256" key="1">
    <source>
        <dbReference type="ARBA" id="ARBA00023015"/>
    </source>
</evidence>
<dbReference type="CDD" id="cd07377">
    <property type="entry name" value="WHTH_GntR"/>
    <property type="match status" value="1"/>
</dbReference>
<dbReference type="Gene3D" id="1.10.10.10">
    <property type="entry name" value="Winged helix-like DNA-binding domain superfamily/Winged helix DNA-binding domain"/>
    <property type="match status" value="1"/>
</dbReference>
<protein>
    <submittedName>
        <fullName evidence="6">GntR family transcriptional regulator</fullName>
    </submittedName>
</protein>
<comment type="caution">
    <text evidence="6">The sequence shown here is derived from an EMBL/GenBank/DDBJ whole genome shotgun (WGS) entry which is preliminary data.</text>
</comment>
<dbReference type="SMART" id="SM00345">
    <property type="entry name" value="HTH_GNTR"/>
    <property type="match status" value="1"/>
</dbReference>
<evidence type="ECO:0000256" key="4">
    <source>
        <dbReference type="SAM" id="MobiDB-lite"/>
    </source>
</evidence>
<dbReference type="InterPro" id="IPR000524">
    <property type="entry name" value="Tscrpt_reg_HTH_GntR"/>
</dbReference>
<dbReference type="RefSeq" id="WP_200351556.1">
    <property type="nucleotide sequence ID" value="NZ_BAABHZ010000006.1"/>
</dbReference>
<dbReference type="InterPro" id="IPR028082">
    <property type="entry name" value="Peripla_BP_I"/>
</dbReference>
<dbReference type="CDD" id="cd06267">
    <property type="entry name" value="PBP1_LacI_sugar_binding-like"/>
    <property type="match status" value="1"/>
</dbReference>
<dbReference type="InterPro" id="IPR036388">
    <property type="entry name" value="WH-like_DNA-bd_sf"/>
</dbReference>
<evidence type="ECO:0000313" key="7">
    <source>
        <dbReference type="Proteomes" id="UP000600139"/>
    </source>
</evidence>
<accession>A0A934VAW4</accession>
<keyword evidence="1" id="KW-0805">Transcription regulation</keyword>
<dbReference type="PROSITE" id="PS50949">
    <property type="entry name" value="HTH_GNTR"/>
    <property type="match status" value="1"/>
</dbReference>
<dbReference type="PANTHER" id="PTHR30146">
    <property type="entry name" value="LACI-RELATED TRANSCRIPTIONAL REPRESSOR"/>
    <property type="match status" value="1"/>
</dbReference>
<dbReference type="InterPro" id="IPR036390">
    <property type="entry name" value="WH_DNA-bd_sf"/>
</dbReference>
<dbReference type="Gene3D" id="3.40.50.2300">
    <property type="match status" value="2"/>
</dbReference>
<keyword evidence="2" id="KW-0238">DNA-binding</keyword>
<proteinExistence type="predicted"/>
<dbReference type="Pfam" id="PF13377">
    <property type="entry name" value="Peripla_BP_3"/>
    <property type="match status" value="1"/>
</dbReference>
<evidence type="ECO:0000313" key="6">
    <source>
        <dbReference type="EMBL" id="MBK1816623.1"/>
    </source>
</evidence>